<dbReference type="InterPro" id="IPR011053">
    <property type="entry name" value="Single_hybrid_motif"/>
</dbReference>
<evidence type="ECO:0000313" key="4">
    <source>
        <dbReference type="Proteomes" id="UP000251993"/>
    </source>
</evidence>
<dbReference type="Proteomes" id="UP000251993">
    <property type="component" value="Chromosome"/>
</dbReference>
<dbReference type="EMBL" id="CP030850">
    <property type="protein sequence ID" value="AXE18859.1"/>
    <property type="molecule type" value="Genomic_DNA"/>
</dbReference>
<dbReference type="OrthoDB" id="9812676at2"/>
<dbReference type="CDD" id="cd06850">
    <property type="entry name" value="biotinyl_domain"/>
    <property type="match status" value="1"/>
</dbReference>
<dbReference type="PROSITE" id="PS50968">
    <property type="entry name" value="BIOTINYL_LIPOYL"/>
    <property type="match status" value="1"/>
</dbReference>
<proteinExistence type="predicted"/>
<dbReference type="FunFam" id="2.40.50.100:FF:000003">
    <property type="entry name" value="Acetyl-CoA carboxylase biotin carboxyl carrier protein"/>
    <property type="match status" value="1"/>
</dbReference>
<dbReference type="RefSeq" id="WP_114067640.1">
    <property type="nucleotide sequence ID" value="NZ_CP030850.1"/>
</dbReference>
<dbReference type="AlphaFoldDB" id="A0A344TJN8"/>
<dbReference type="SUPFAM" id="SSF51230">
    <property type="entry name" value="Single hybrid motif"/>
    <property type="match status" value="1"/>
</dbReference>
<dbReference type="KEGG" id="run:DR864_14415"/>
<dbReference type="InterPro" id="IPR001882">
    <property type="entry name" value="Biotin_BS"/>
</dbReference>
<gene>
    <name evidence="3" type="ORF">DR864_14415</name>
</gene>
<evidence type="ECO:0000313" key="3">
    <source>
        <dbReference type="EMBL" id="AXE18859.1"/>
    </source>
</evidence>
<evidence type="ECO:0000256" key="1">
    <source>
        <dbReference type="ARBA" id="ARBA00023267"/>
    </source>
</evidence>
<name>A0A344TJN8_9BACT</name>
<dbReference type="InterPro" id="IPR000089">
    <property type="entry name" value="Biotin_lipoyl"/>
</dbReference>
<dbReference type="Pfam" id="PF00364">
    <property type="entry name" value="Biotin_lipoyl"/>
    <property type="match status" value="1"/>
</dbReference>
<protein>
    <submittedName>
        <fullName evidence="3">Acetyl-CoA carboxylase biotin carboxyl carrier protein subunit</fullName>
    </submittedName>
</protein>
<dbReference type="Gene3D" id="2.40.50.100">
    <property type="match status" value="1"/>
</dbReference>
<keyword evidence="1" id="KW-0092">Biotin</keyword>
<reference evidence="3 4" key="1">
    <citation type="submission" date="2018-07" db="EMBL/GenBank/DDBJ databases">
        <title>Genome sequencing of Runella.</title>
        <authorList>
            <person name="Baek M.-G."/>
            <person name="Yi H."/>
        </authorList>
    </citation>
    <scope>NUCLEOTIDE SEQUENCE [LARGE SCALE GENOMIC DNA]</scope>
    <source>
        <strain evidence="3 4">HYN0085</strain>
    </source>
</reference>
<organism evidence="3 4">
    <name type="scientific">Runella rosea</name>
    <dbReference type="NCBI Taxonomy" id="2259595"/>
    <lineage>
        <taxon>Bacteria</taxon>
        <taxon>Pseudomonadati</taxon>
        <taxon>Bacteroidota</taxon>
        <taxon>Cytophagia</taxon>
        <taxon>Cytophagales</taxon>
        <taxon>Spirosomataceae</taxon>
        <taxon>Runella</taxon>
    </lineage>
</organism>
<dbReference type="PROSITE" id="PS00188">
    <property type="entry name" value="BIOTIN"/>
    <property type="match status" value="1"/>
</dbReference>
<feature type="domain" description="Lipoyl-binding" evidence="2">
    <location>
        <begin position="84"/>
        <end position="166"/>
    </location>
</feature>
<dbReference type="PANTHER" id="PTHR45266">
    <property type="entry name" value="OXALOACETATE DECARBOXYLASE ALPHA CHAIN"/>
    <property type="match status" value="1"/>
</dbReference>
<dbReference type="InterPro" id="IPR050709">
    <property type="entry name" value="Biotin_Carboxyl_Carrier/Decarb"/>
</dbReference>
<dbReference type="PANTHER" id="PTHR45266:SF3">
    <property type="entry name" value="OXALOACETATE DECARBOXYLASE ALPHA CHAIN"/>
    <property type="match status" value="1"/>
</dbReference>
<keyword evidence="4" id="KW-1185">Reference proteome</keyword>
<evidence type="ECO:0000259" key="2">
    <source>
        <dbReference type="PROSITE" id="PS50968"/>
    </source>
</evidence>
<sequence length="166" mass="18458">MLKVTINEQQTFDIDSNKGQTTLNGQPFQWDLVALDNGRFHILQNGRSYNAEVIEADYAEKSFKVKINQSTYTLAAKDRFDLLLEQMGMTGTAKNKVNNLKAPMPGLIWDIKVQVGDVVKAGDVVLVLVAMKMENALKSPGEGVVKSIKINKGDTVDKNQILIEFE</sequence>
<accession>A0A344TJN8</accession>